<name>A0A076EDK5_RHOOP</name>
<dbReference type="Proteomes" id="UP000028488">
    <property type="component" value="Chromosome"/>
</dbReference>
<protein>
    <submittedName>
        <fullName evidence="1">Uncharacterized protein</fullName>
    </submittedName>
</protein>
<organism evidence="1 2">
    <name type="scientific">Rhodococcus opacus</name>
    <name type="common">Nocardia opaca</name>
    <dbReference type="NCBI Taxonomy" id="37919"/>
    <lineage>
        <taxon>Bacteria</taxon>
        <taxon>Bacillati</taxon>
        <taxon>Actinomycetota</taxon>
        <taxon>Actinomycetes</taxon>
        <taxon>Mycobacteriales</taxon>
        <taxon>Nocardiaceae</taxon>
        <taxon>Rhodococcus</taxon>
    </lineage>
</organism>
<sequence length="84" mass="9436">MWNRENDTDILDFALLWEPLGGPAPETVTAAFAIDISEYTHRLRKAARTQLTRLQYGVTSAEHIYGLSAMTDLGRDPAEARRTT</sequence>
<evidence type="ECO:0000313" key="2">
    <source>
        <dbReference type="Proteomes" id="UP000028488"/>
    </source>
</evidence>
<proteinExistence type="predicted"/>
<evidence type="ECO:0000313" key="1">
    <source>
        <dbReference type="EMBL" id="AII03197.1"/>
    </source>
</evidence>
<dbReference type="AlphaFoldDB" id="A0A076EDK5"/>
<accession>A0A076EDK5</accession>
<reference evidence="1 2" key="1">
    <citation type="submission" date="2014-07" db="EMBL/GenBank/DDBJ databases">
        <title>Genome Sequence of Rhodococcus opacus Strain R7, a Biodegrader of Mono- and Polycyclic Aromatic Hydrocarbons.</title>
        <authorList>
            <person name="Di Gennaro P."/>
            <person name="Zampolli J."/>
            <person name="Presti I."/>
            <person name="Cappelletti M."/>
            <person name="D'Ursi P."/>
            <person name="Orro A."/>
            <person name="Mezzelani A."/>
            <person name="Milanesi L."/>
        </authorList>
    </citation>
    <scope>NUCLEOTIDE SEQUENCE [LARGE SCALE GENOMIC DNA]</scope>
    <source>
        <strain evidence="1 2">R7</strain>
    </source>
</reference>
<gene>
    <name evidence="1" type="ORF">EP51_00330</name>
</gene>
<dbReference type="EMBL" id="CP008947">
    <property type="protein sequence ID" value="AII03197.1"/>
    <property type="molecule type" value="Genomic_DNA"/>
</dbReference>